<dbReference type="InterPro" id="IPR002318">
    <property type="entry name" value="Ala-tRNA-lgiase_IIc"/>
</dbReference>
<keyword evidence="9 13" id="KW-0648">Protein biosynthesis</keyword>
<dbReference type="PROSITE" id="PS50860">
    <property type="entry name" value="AA_TRNA_LIGASE_II_ALA"/>
    <property type="match status" value="1"/>
</dbReference>
<evidence type="ECO:0000256" key="4">
    <source>
        <dbReference type="ARBA" id="ARBA00022723"/>
    </source>
</evidence>
<dbReference type="SUPFAM" id="SSF55681">
    <property type="entry name" value="Class II aaRS and biotin synthetases"/>
    <property type="match status" value="1"/>
</dbReference>
<dbReference type="Gene3D" id="3.30.980.10">
    <property type="entry name" value="Threonyl-trna Synthetase, Chain A, domain 2"/>
    <property type="match status" value="1"/>
</dbReference>
<dbReference type="Gene3D" id="3.30.930.10">
    <property type="entry name" value="Bira Bifunctional Protein, Domain 2"/>
    <property type="match status" value="1"/>
</dbReference>
<comment type="cofactor">
    <cofactor evidence="13">
        <name>Zn(2+)</name>
        <dbReference type="ChEBI" id="CHEBI:29105"/>
    </cofactor>
    <text evidence="13">Binds 1 zinc ion per subunit.</text>
</comment>
<keyword evidence="14" id="KW-0175">Coiled coil</keyword>
<keyword evidence="2 13" id="KW-0820">tRNA-binding</keyword>
<feature type="binding site" evidence="13">
    <location>
        <position position="586"/>
    </location>
    <ligand>
        <name>Zn(2+)</name>
        <dbReference type="ChEBI" id="CHEBI:29105"/>
    </ligand>
</feature>
<dbReference type="SMART" id="SM00863">
    <property type="entry name" value="tRNA_SAD"/>
    <property type="match status" value="1"/>
</dbReference>
<feature type="binding site" evidence="13">
    <location>
        <position position="692"/>
    </location>
    <ligand>
        <name>Zn(2+)</name>
        <dbReference type="ChEBI" id="CHEBI:29105"/>
    </ligand>
</feature>
<name>A0A7S8IBW1_9CHLR</name>
<dbReference type="InterPro" id="IPR018165">
    <property type="entry name" value="Ala-tRNA-synth_IIc_core"/>
</dbReference>
<proteinExistence type="inferred from homology"/>
<dbReference type="Pfam" id="PF01411">
    <property type="entry name" value="tRNA-synt_2c"/>
    <property type="match status" value="1"/>
</dbReference>
<feature type="binding site" evidence="13">
    <location>
        <position position="582"/>
    </location>
    <ligand>
        <name>Zn(2+)</name>
        <dbReference type="ChEBI" id="CHEBI:29105"/>
    </ligand>
</feature>
<dbReference type="GO" id="GO:0005524">
    <property type="term" value="F:ATP binding"/>
    <property type="evidence" value="ECO:0007669"/>
    <property type="project" value="UniProtKB-UniRule"/>
</dbReference>
<dbReference type="InterPro" id="IPR018162">
    <property type="entry name" value="Ala-tRNA-ligase_IIc_anticod-bd"/>
</dbReference>
<dbReference type="CDD" id="cd00673">
    <property type="entry name" value="AlaRS_core"/>
    <property type="match status" value="1"/>
</dbReference>
<keyword evidence="13" id="KW-0963">Cytoplasm</keyword>
<dbReference type="InterPro" id="IPR003156">
    <property type="entry name" value="DHHA1_dom"/>
</dbReference>
<organism evidence="17 18">
    <name type="scientific">Phototrophicus methaneseepsis</name>
    <dbReference type="NCBI Taxonomy" id="2710758"/>
    <lineage>
        <taxon>Bacteria</taxon>
        <taxon>Bacillati</taxon>
        <taxon>Chloroflexota</taxon>
        <taxon>Candidatus Thermofontia</taxon>
        <taxon>Phototrophicales</taxon>
        <taxon>Phototrophicaceae</taxon>
        <taxon>Phototrophicus</taxon>
    </lineage>
</organism>
<keyword evidence="7 13" id="KW-0067">ATP-binding</keyword>
<dbReference type="GO" id="GO:0008270">
    <property type="term" value="F:zinc ion binding"/>
    <property type="evidence" value="ECO:0007669"/>
    <property type="project" value="UniProtKB-UniRule"/>
</dbReference>
<comment type="subcellular location">
    <subcellularLocation>
        <location evidence="13">Cytoplasm</location>
    </subcellularLocation>
</comment>
<dbReference type="Pfam" id="PF02272">
    <property type="entry name" value="DHHA1"/>
    <property type="match status" value="1"/>
</dbReference>
<dbReference type="Gene3D" id="2.40.30.130">
    <property type="match status" value="1"/>
</dbReference>
<dbReference type="RefSeq" id="WP_195168970.1">
    <property type="nucleotide sequence ID" value="NZ_CP062983.1"/>
</dbReference>
<sequence length="896" mass="99048">MKYMTSAQVRQAYLDFFESKGHRIVPSSSLVPHNDPTLLFTNAGMNQFKDVFLGKEKRDYTRAASAQKVMRVSGKHNDLEEVGPSKRHHTFFEMLGNFSFGDYFKLDAIRYAWELITEVYQLPPDRLGVTIYEKDDESFQIWADEIGVDPRKIARLGAKDNFWQMAETGPCGPNTEIHFDRYPERGIDNVIPSFEADDGRFLEFWNLVFMQFNRTQPDPEDTGEFDELLPAPGVDTGLGLERMVSILQGADYNYETDLFMPIIETTQRLAGETDAQRDSHLIPYRVIADHVRAATFMIGDGVFPGAKGRDSICRLVIRRAARFGQKLGFNGPFMADVADTVIGIMGGHYTGLVDRRETILETITLEEERFHRTMERGVEELEAMLHDLPEGGKLDGDSAFYLKATLGLPIQVTQDIAQEMGYNIDMAGFNEAEERHSLVSGGGQAMGVIESGEAYANLLNNLQESGKLGKEGVNYNPYDITPLVTEVLALLQDGQPVDNLIVGDKVEVVLQATPFYVESGGQVSDIGVIRGDNWLVEVETMKRPVKGLIVHVGEVVEGAPHIGDNAIAEVNADRRADITRNHTGTHLLHAALRHQLGTHVEQRGSLVAPDRLRFDFSHNEKVTPEQLASVEREINDIILANYNVHAEQKSREEAQAEGAMALFGEKYGDVVRTVIVDNGSERYSYELCGGAHVNETSEIGTFVFTNEGSVSSGIRRVEAVTGHAAAKLIQNKLNQLNLIADTLNTTPDNTLSRIESLQEELAASRKQVDQLQRRLAKYNFDEMLAHTESIGGKTALIGQLDGVPVDTMREMADWFRNKTKDNGVLVLGSDIDGRPMVLVSVTDDLVKQGVRAGDLIKPIAAEIGGGGGGRPNMAQAGGKDSSKLPQALQKARDLLA</sequence>
<keyword evidence="8 13" id="KW-0694">RNA-binding</keyword>
<dbReference type="InterPro" id="IPR018164">
    <property type="entry name" value="Ala-tRNA-synth_IIc_N"/>
</dbReference>
<keyword evidence="5 13" id="KW-0547">Nucleotide-binding</keyword>
<evidence type="ECO:0000256" key="1">
    <source>
        <dbReference type="ARBA" id="ARBA00008226"/>
    </source>
</evidence>
<evidence type="ECO:0000256" key="3">
    <source>
        <dbReference type="ARBA" id="ARBA00022598"/>
    </source>
</evidence>
<dbReference type="Gene3D" id="3.10.310.40">
    <property type="match status" value="1"/>
</dbReference>
<dbReference type="Pfam" id="PF07973">
    <property type="entry name" value="tRNA_SAD"/>
    <property type="match status" value="1"/>
</dbReference>
<dbReference type="InterPro" id="IPR009000">
    <property type="entry name" value="Transl_B-barrel_sf"/>
</dbReference>
<feature type="domain" description="Alanyl-transfer RNA synthetases family profile" evidence="16">
    <location>
        <begin position="4"/>
        <end position="731"/>
    </location>
</feature>
<feature type="binding site" evidence="13">
    <location>
        <position position="688"/>
    </location>
    <ligand>
        <name>Zn(2+)</name>
        <dbReference type="ChEBI" id="CHEBI:29105"/>
    </ligand>
</feature>
<dbReference type="InterPro" id="IPR045864">
    <property type="entry name" value="aa-tRNA-synth_II/BPL/LPL"/>
</dbReference>
<gene>
    <name evidence="13 17" type="primary">alaS</name>
    <name evidence="17" type="ORF">G4Y79_14380</name>
</gene>
<reference evidence="17 18" key="1">
    <citation type="submission" date="2020-02" db="EMBL/GenBank/DDBJ databases">
        <authorList>
            <person name="Zheng R.K."/>
            <person name="Sun C.M."/>
        </authorList>
    </citation>
    <scope>NUCLEOTIDE SEQUENCE [LARGE SCALE GENOMIC DNA]</scope>
    <source>
        <strain evidence="18">rifampicinis</strain>
    </source>
</reference>
<evidence type="ECO:0000256" key="6">
    <source>
        <dbReference type="ARBA" id="ARBA00022833"/>
    </source>
</evidence>
<dbReference type="EC" id="6.1.1.7" evidence="13"/>
<dbReference type="FunFam" id="3.10.310.40:FF:000001">
    <property type="entry name" value="Alanine--tRNA ligase"/>
    <property type="match status" value="1"/>
</dbReference>
<dbReference type="FunFam" id="3.30.980.10:FF:000004">
    <property type="entry name" value="Alanine--tRNA ligase, cytoplasmic"/>
    <property type="match status" value="1"/>
</dbReference>
<dbReference type="KEGG" id="pmet:G4Y79_14380"/>
<dbReference type="GO" id="GO:0006419">
    <property type="term" value="P:alanyl-tRNA aminoacylation"/>
    <property type="evidence" value="ECO:0007669"/>
    <property type="project" value="UniProtKB-UniRule"/>
</dbReference>
<dbReference type="GO" id="GO:0002161">
    <property type="term" value="F:aminoacyl-tRNA deacylase activity"/>
    <property type="evidence" value="ECO:0007669"/>
    <property type="project" value="TreeGrafter"/>
</dbReference>
<dbReference type="Gene3D" id="3.30.54.20">
    <property type="match status" value="1"/>
</dbReference>
<evidence type="ECO:0000256" key="12">
    <source>
        <dbReference type="ARBA" id="ARBA00048300"/>
    </source>
</evidence>
<comment type="similarity">
    <text evidence="1 13">Belongs to the class-II aminoacyl-tRNA synthetase family.</text>
</comment>
<dbReference type="PRINTS" id="PR00980">
    <property type="entry name" value="TRNASYNTHALA"/>
</dbReference>
<dbReference type="InterPro" id="IPR018163">
    <property type="entry name" value="Thr/Ala-tRNA-synth_IIc_edit"/>
</dbReference>
<dbReference type="InterPro" id="IPR023033">
    <property type="entry name" value="Ala_tRNA_ligase_euk/bac"/>
</dbReference>
<dbReference type="SUPFAM" id="SSF101353">
    <property type="entry name" value="Putative anticodon-binding domain of alanyl-tRNA synthetase (AlaRS)"/>
    <property type="match status" value="1"/>
</dbReference>
<evidence type="ECO:0000256" key="7">
    <source>
        <dbReference type="ARBA" id="ARBA00022840"/>
    </source>
</evidence>
<evidence type="ECO:0000256" key="15">
    <source>
        <dbReference type="SAM" id="MobiDB-lite"/>
    </source>
</evidence>
<evidence type="ECO:0000256" key="2">
    <source>
        <dbReference type="ARBA" id="ARBA00022555"/>
    </source>
</evidence>
<evidence type="ECO:0000256" key="8">
    <source>
        <dbReference type="ARBA" id="ARBA00022884"/>
    </source>
</evidence>
<evidence type="ECO:0000256" key="14">
    <source>
        <dbReference type="SAM" id="Coils"/>
    </source>
</evidence>
<dbReference type="InterPro" id="IPR012947">
    <property type="entry name" value="tRNA_SAD"/>
</dbReference>
<evidence type="ECO:0000256" key="5">
    <source>
        <dbReference type="ARBA" id="ARBA00022741"/>
    </source>
</evidence>
<dbReference type="SUPFAM" id="SSF55186">
    <property type="entry name" value="ThrRS/AlaRS common domain"/>
    <property type="match status" value="1"/>
</dbReference>
<dbReference type="NCBIfam" id="TIGR00344">
    <property type="entry name" value="alaS"/>
    <property type="match status" value="1"/>
</dbReference>
<dbReference type="EMBL" id="CP062983">
    <property type="protein sequence ID" value="QPC80895.1"/>
    <property type="molecule type" value="Genomic_DNA"/>
</dbReference>
<dbReference type="InterPro" id="IPR050058">
    <property type="entry name" value="Ala-tRNA_ligase"/>
</dbReference>
<keyword evidence="18" id="KW-1185">Reference proteome</keyword>
<feature type="region of interest" description="Disordered" evidence="15">
    <location>
        <begin position="866"/>
        <end position="885"/>
    </location>
</feature>
<evidence type="ECO:0000313" key="17">
    <source>
        <dbReference type="EMBL" id="QPC80895.1"/>
    </source>
</evidence>
<dbReference type="Proteomes" id="UP000594468">
    <property type="component" value="Chromosome"/>
</dbReference>
<accession>A0A7S8IBW1</accession>
<protein>
    <recommendedName>
        <fullName evidence="13">Alanine--tRNA ligase</fullName>
        <ecNumber evidence="13">6.1.1.7</ecNumber>
    </recommendedName>
    <alternativeName>
        <fullName evidence="13">Alanyl-tRNA synthetase</fullName>
        <shortName evidence="13">AlaRS</shortName>
    </alternativeName>
</protein>
<keyword evidence="6 13" id="KW-0862">Zinc</keyword>
<dbReference type="GO" id="GO:0004813">
    <property type="term" value="F:alanine-tRNA ligase activity"/>
    <property type="evidence" value="ECO:0007669"/>
    <property type="project" value="UniProtKB-UniRule"/>
</dbReference>
<dbReference type="SUPFAM" id="SSF50447">
    <property type="entry name" value="Translation proteins"/>
    <property type="match status" value="1"/>
</dbReference>
<keyword evidence="4 13" id="KW-0479">Metal-binding</keyword>
<dbReference type="GO" id="GO:0000049">
    <property type="term" value="F:tRNA binding"/>
    <property type="evidence" value="ECO:0007669"/>
    <property type="project" value="UniProtKB-KW"/>
</dbReference>
<comment type="catalytic activity">
    <reaction evidence="12 13">
        <text>tRNA(Ala) + L-alanine + ATP = L-alanyl-tRNA(Ala) + AMP + diphosphate</text>
        <dbReference type="Rhea" id="RHEA:12540"/>
        <dbReference type="Rhea" id="RHEA-COMP:9657"/>
        <dbReference type="Rhea" id="RHEA-COMP:9923"/>
        <dbReference type="ChEBI" id="CHEBI:30616"/>
        <dbReference type="ChEBI" id="CHEBI:33019"/>
        <dbReference type="ChEBI" id="CHEBI:57972"/>
        <dbReference type="ChEBI" id="CHEBI:78442"/>
        <dbReference type="ChEBI" id="CHEBI:78497"/>
        <dbReference type="ChEBI" id="CHEBI:456215"/>
        <dbReference type="EC" id="6.1.1.7"/>
    </reaction>
</comment>
<comment type="function">
    <text evidence="11 13">Catalyzes the attachment of alanine to tRNA(Ala) in a two-step reaction: alanine is first activated by ATP to form Ala-AMP and then transferred to the acceptor end of tRNA(Ala). Also edits incorrectly charged Ser-tRNA(Ala) and Gly-tRNA(Ala) via its editing domain.</text>
</comment>
<evidence type="ECO:0000256" key="9">
    <source>
        <dbReference type="ARBA" id="ARBA00022917"/>
    </source>
</evidence>
<keyword evidence="10 13" id="KW-0030">Aminoacyl-tRNA synthetase</keyword>
<evidence type="ECO:0000256" key="11">
    <source>
        <dbReference type="ARBA" id="ARBA00024779"/>
    </source>
</evidence>
<evidence type="ECO:0000259" key="16">
    <source>
        <dbReference type="PROSITE" id="PS50860"/>
    </source>
</evidence>
<dbReference type="Gene3D" id="6.10.250.550">
    <property type="match status" value="1"/>
</dbReference>
<feature type="coiled-coil region" evidence="14">
    <location>
        <begin position="754"/>
        <end position="781"/>
    </location>
</feature>
<dbReference type="HAMAP" id="MF_00036_B">
    <property type="entry name" value="Ala_tRNA_synth_B"/>
    <property type="match status" value="1"/>
</dbReference>
<keyword evidence="3 13" id="KW-0436">Ligase</keyword>
<dbReference type="GO" id="GO:0005829">
    <property type="term" value="C:cytosol"/>
    <property type="evidence" value="ECO:0007669"/>
    <property type="project" value="TreeGrafter"/>
</dbReference>
<comment type="domain">
    <text evidence="13">Consists of three domains; the N-terminal catalytic domain, the editing domain and the C-terminal C-Ala domain. The editing domain removes incorrectly charged amino acids, while the C-Ala domain, along with tRNA(Ala), serves as a bridge to cooperatively bring together the editing and aminoacylation centers thus stimulating deacylation of misacylated tRNAs.</text>
</comment>
<dbReference type="FunFam" id="3.30.930.10:FF:000004">
    <property type="entry name" value="Alanine--tRNA ligase"/>
    <property type="match status" value="1"/>
</dbReference>
<evidence type="ECO:0000313" key="18">
    <source>
        <dbReference type="Proteomes" id="UP000594468"/>
    </source>
</evidence>
<dbReference type="AlphaFoldDB" id="A0A7S8IBW1"/>
<evidence type="ECO:0000256" key="10">
    <source>
        <dbReference type="ARBA" id="ARBA00023146"/>
    </source>
</evidence>
<evidence type="ECO:0000256" key="13">
    <source>
        <dbReference type="HAMAP-Rule" id="MF_00036"/>
    </source>
</evidence>
<dbReference type="PANTHER" id="PTHR11777:SF9">
    <property type="entry name" value="ALANINE--TRNA LIGASE, CYTOPLASMIC"/>
    <property type="match status" value="1"/>
</dbReference>
<dbReference type="PANTHER" id="PTHR11777">
    <property type="entry name" value="ALANYL-TRNA SYNTHETASE"/>
    <property type="match status" value="1"/>
</dbReference>